<sequence length="79" mass="9141">MSEYQKLENPQLLHLENENGFIIATKIDMSNINNKIVLFRGKYYNYDDGEMTGGNSAEVQYSLSEDVFFQLDKDNNPID</sequence>
<organism evidence="1 2">
    <name type="scientific">Neobacillus paridis</name>
    <dbReference type="NCBI Taxonomy" id="2803862"/>
    <lineage>
        <taxon>Bacteria</taxon>
        <taxon>Bacillati</taxon>
        <taxon>Bacillota</taxon>
        <taxon>Bacilli</taxon>
        <taxon>Bacillales</taxon>
        <taxon>Bacillaceae</taxon>
        <taxon>Neobacillus</taxon>
    </lineage>
</organism>
<evidence type="ECO:0000313" key="1">
    <source>
        <dbReference type="EMBL" id="MBL4951044.1"/>
    </source>
</evidence>
<dbReference type="EMBL" id="JAESWB010000025">
    <property type="protein sequence ID" value="MBL4951044.1"/>
    <property type="molecule type" value="Genomic_DNA"/>
</dbReference>
<protein>
    <submittedName>
        <fullName evidence="1">Uncharacterized protein</fullName>
    </submittedName>
</protein>
<name>A0ABS1TJW6_9BACI</name>
<comment type="caution">
    <text evidence="1">The sequence shown here is derived from an EMBL/GenBank/DDBJ whole genome shotgun (WGS) entry which is preliminary data.</text>
</comment>
<accession>A0ABS1TJW6</accession>
<gene>
    <name evidence="1" type="ORF">JK635_02165</name>
</gene>
<keyword evidence="2" id="KW-1185">Reference proteome</keyword>
<dbReference type="Proteomes" id="UP000623967">
    <property type="component" value="Unassembled WGS sequence"/>
</dbReference>
<proteinExistence type="predicted"/>
<dbReference type="RefSeq" id="WP_202651990.1">
    <property type="nucleotide sequence ID" value="NZ_JAESWB010000025.1"/>
</dbReference>
<reference evidence="1 2" key="1">
    <citation type="submission" date="2021-01" db="EMBL/GenBank/DDBJ databases">
        <title>Genome public.</title>
        <authorList>
            <person name="Liu C."/>
            <person name="Sun Q."/>
        </authorList>
    </citation>
    <scope>NUCLEOTIDE SEQUENCE [LARGE SCALE GENOMIC DNA]</scope>
    <source>
        <strain evidence="1 2">YIM B02564</strain>
    </source>
</reference>
<evidence type="ECO:0000313" key="2">
    <source>
        <dbReference type="Proteomes" id="UP000623967"/>
    </source>
</evidence>